<proteinExistence type="predicted"/>
<dbReference type="EMBL" id="BK015795">
    <property type="protein sequence ID" value="DAE25248.1"/>
    <property type="molecule type" value="Genomic_DNA"/>
</dbReference>
<protein>
    <submittedName>
        <fullName evidence="1">Uncharacterized protein</fullName>
    </submittedName>
</protein>
<name>A0A8S5R1M6_9CAUD</name>
<sequence>MELAIIVVVAFFIGWVLHAFVCKKNTQKYIEKSLKEKPVMDLYIFSYNGELNPTISFTANAVDIFNEQMNNGSVQLMPIFVHCIREDTKN</sequence>
<evidence type="ECO:0000313" key="1">
    <source>
        <dbReference type="EMBL" id="DAE25248.1"/>
    </source>
</evidence>
<reference evidence="1" key="1">
    <citation type="journal article" date="2021" name="Proc. Natl. Acad. Sci. U.S.A.">
        <title>A Catalog of Tens of Thousands of Viruses from Human Metagenomes Reveals Hidden Associations with Chronic Diseases.</title>
        <authorList>
            <person name="Tisza M.J."/>
            <person name="Buck C.B."/>
        </authorList>
    </citation>
    <scope>NUCLEOTIDE SEQUENCE</scope>
    <source>
        <strain evidence="1">CtWWc42</strain>
    </source>
</reference>
<organism evidence="1">
    <name type="scientific">Siphoviridae sp. ctWWc42</name>
    <dbReference type="NCBI Taxonomy" id="2826361"/>
    <lineage>
        <taxon>Viruses</taxon>
        <taxon>Duplodnaviria</taxon>
        <taxon>Heunggongvirae</taxon>
        <taxon>Uroviricota</taxon>
        <taxon>Caudoviricetes</taxon>
    </lineage>
</organism>
<accession>A0A8S5R1M6</accession>